<protein>
    <recommendedName>
        <fullName evidence="1">Putative plant transposon protein domain-containing protein</fullName>
    </recommendedName>
</protein>
<accession>A0ABD1QDQ3</accession>
<proteinExistence type="predicted"/>
<reference evidence="3" key="1">
    <citation type="submission" date="2024-07" db="EMBL/GenBank/DDBJ databases">
        <title>Two chromosome-level genome assemblies of Korean endemic species Abeliophyllum distichum and Forsythia ovata (Oleaceae).</title>
        <authorList>
            <person name="Jang H."/>
        </authorList>
    </citation>
    <scope>NUCLEOTIDE SEQUENCE [LARGE SCALE GENOMIC DNA]</scope>
</reference>
<name>A0ABD1QDQ3_9LAMI</name>
<organism evidence="2 3">
    <name type="scientific">Abeliophyllum distichum</name>
    <dbReference type="NCBI Taxonomy" id="126358"/>
    <lineage>
        <taxon>Eukaryota</taxon>
        <taxon>Viridiplantae</taxon>
        <taxon>Streptophyta</taxon>
        <taxon>Embryophyta</taxon>
        <taxon>Tracheophyta</taxon>
        <taxon>Spermatophyta</taxon>
        <taxon>Magnoliopsida</taxon>
        <taxon>eudicotyledons</taxon>
        <taxon>Gunneridae</taxon>
        <taxon>Pentapetalae</taxon>
        <taxon>asterids</taxon>
        <taxon>lamiids</taxon>
        <taxon>Lamiales</taxon>
        <taxon>Oleaceae</taxon>
        <taxon>Forsythieae</taxon>
        <taxon>Abeliophyllum</taxon>
    </lineage>
</organism>
<evidence type="ECO:0000313" key="3">
    <source>
        <dbReference type="Proteomes" id="UP001604336"/>
    </source>
</evidence>
<gene>
    <name evidence="2" type="ORF">Adt_35081</name>
</gene>
<dbReference type="AlphaFoldDB" id="A0ABD1QDQ3"/>
<evidence type="ECO:0000259" key="1">
    <source>
        <dbReference type="Pfam" id="PF20167"/>
    </source>
</evidence>
<dbReference type="Proteomes" id="UP001604336">
    <property type="component" value="Unassembled WGS sequence"/>
</dbReference>
<keyword evidence="3" id="KW-1185">Reference proteome</keyword>
<sequence>MKIDHLPTEQDRKSVARFLYGRENAWPLTTSHFKHDELTRELRALHIFVCININLTTHRTKFTGERARFLYHLARGQKIDLGTHIYDFVRDLATSVDSNNSQRCIMFPCMISGIYLEDRVPLLPFEEADAPEAPLNHKTIENSEAKMLISAFCALIRPDEAAHDPAPPVPQPALAAEPNHGIYLTQIQVALTEIGRSMNTVQNTLIEVRHMQRNMQQELLRVRMLVRGLQYDDVDIRSNQRTINYAYDDVNRRMIHFGSRLEMIDRTISQIAEAIDSLRPST</sequence>
<evidence type="ECO:0000313" key="2">
    <source>
        <dbReference type="EMBL" id="KAL2474345.1"/>
    </source>
</evidence>
<dbReference type="Pfam" id="PF20167">
    <property type="entry name" value="Transposase_32"/>
    <property type="match status" value="1"/>
</dbReference>
<dbReference type="InterPro" id="IPR046796">
    <property type="entry name" value="Transposase_32_dom"/>
</dbReference>
<comment type="caution">
    <text evidence="2">The sequence shown here is derived from an EMBL/GenBank/DDBJ whole genome shotgun (WGS) entry which is preliminary data.</text>
</comment>
<feature type="domain" description="Putative plant transposon protein" evidence="1">
    <location>
        <begin position="7"/>
        <end position="121"/>
    </location>
</feature>
<dbReference type="EMBL" id="JBFOLK010000011">
    <property type="protein sequence ID" value="KAL2474345.1"/>
    <property type="molecule type" value="Genomic_DNA"/>
</dbReference>